<dbReference type="InterPro" id="IPR051207">
    <property type="entry name" value="ComplexI_NDUFA9_subunit"/>
</dbReference>
<dbReference type="InterPro" id="IPR016040">
    <property type="entry name" value="NAD(P)-bd_dom"/>
</dbReference>
<gene>
    <name evidence="2" type="ORF">ACFPZF_22130</name>
</gene>
<dbReference type="PANTHER" id="PTHR12126">
    <property type="entry name" value="NADH-UBIQUINONE OXIDOREDUCTASE 39 KDA SUBUNIT-RELATED"/>
    <property type="match status" value="1"/>
</dbReference>
<feature type="domain" description="NAD(P)-binding" evidence="1">
    <location>
        <begin position="10"/>
        <end position="140"/>
    </location>
</feature>
<evidence type="ECO:0000313" key="3">
    <source>
        <dbReference type="Proteomes" id="UP001596066"/>
    </source>
</evidence>
<comment type="caution">
    <text evidence="2">The sequence shown here is derived from an EMBL/GenBank/DDBJ whole genome shotgun (WGS) entry which is preliminary data.</text>
</comment>
<name>A0ABW0VDZ6_9ACTN</name>
<reference evidence="3" key="1">
    <citation type="journal article" date="2019" name="Int. J. Syst. Evol. Microbiol.">
        <title>The Global Catalogue of Microorganisms (GCM) 10K type strain sequencing project: providing services to taxonomists for standard genome sequencing and annotation.</title>
        <authorList>
            <consortium name="The Broad Institute Genomics Platform"/>
            <consortium name="The Broad Institute Genome Sequencing Center for Infectious Disease"/>
            <person name="Wu L."/>
            <person name="Ma J."/>
        </authorList>
    </citation>
    <scope>NUCLEOTIDE SEQUENCE [LARGE SCALE GENOMIC DNA]</scope>
    <source>
        <strain evidence="3">CGMCC 4.1622</strain>
    </source>
</reference>
<proteinExistence type="predicted"/>
<dbReference type="PANTHER" id="PTHR12126:SF11">
    <property type="entry name" value="NADH DEHYDROGENASE [UBIQUINONE] 1 ALPHA SUBCOMPLEX SUBUNIT 9, MITOCHONDRIAL"/>
    <property type="match status" value="1"/>
</dbReference>
<organism evidence="2 3">
    <name type="scientific">Kitasatospora cinereorecta</name>
    <dbReference type="NCBI Taxonomy" id="285560"/>
    <lineage>
        <taxon>Bacteria</taxon>
        <taxon>Bacillati</taxon>
        <taxon>Actinomycetota</taxon>
        <taxon>Actinomycetes</taxon>
        <taxon>Kitasatosporales</taxon>
        <taxon>Streptomycetaceae</taxon>
        <taxon>Kitasatospora</taxon>
    </lineage>
</organism>
<keyword evidence="3" id="KW-1185">Reference proteome</keyword>
<dbReference type="InterPro" id="IPR036291">
    <property type="entry name" value="NAD(P)-bd_dom_sf"/>
</dbReference>
<protein>
    <submittedName>
        <fullName evidence="2">SDR family oxidoreductase</fullName>
    </submittedName>
</protein>
<dbReference type="Gene3D" id="3.40.50.720">
    <property type="entry name" value="NAD(P)-binding Rossmann-like Domain"/>
    <property type="match status" value="1"/>
</dbReference>
<sequence length="254" mass="26866">MTTTPILVTGGTGTLGSHVVPLLRRAGHEVRVLTRHSREATDGVSYVACDLLADEGIDAALDGARTVLHLAGSNKGDDVATRHLAAAARRTGVRHLVHISVIGADAIPLGYFRAKHAAEQAVAGSGVPWTVLRAAQFHDLALTVARGMAKLPVVPGPGGIRWEPVDAREVAARLVDLALAEPAGRVPDLAGPTVHRMDELVRSYLAATGRRRPVLPVRVPGRMGAAYRAGANLAPESADRGRLTWESFLAERVR</sequence>
<evidence type="ECO:0000259" key="1">
    <source>
        <dbReference type="Pfam" id="PF13460"/>
    </source>
</evidence>
<evidence type="ECO:0000313" key="2">
    <source>
        <dbReference type="EMBL" id="MFC5644047.1"/>
    </source>
</evidence>
<dbReference type="Pfam" id="PF13460">
    <property type="entry name" value="NAD_binding_10"/>
    <property type="match status" value="1"/>
</dbReference>
<dbReference type="Proteomes" id="UP001596066">
    <property type="component" value="Unassembled WGS sequence"/>
</dbReference>
<dbReference type="EMBL" id="JBHSOC010000040">
    <property type="protein sequence ID" value="MFC5644047.1"/>
    <property type="molecule type" value="Genomic_DNA"/>
</dbReference>
<dbReference type="SUPFAM" id="SSF51735">
    <property type="entry name" value="NAD(P)-binding Rossmann-fold domains"/>
    <property type="match status" value="1"/>
</dbReference>
<accession>A0ABW0VDZ6</accession>
<dbReference type="RefSeq" id="WP_346140356.1">
    <property type="nucleotide sequence ID" value="NZ_BAAAUA010000001.1"/>
</dbReference>